<name>A0A9Q3GDN1_9BASI</name>
<comment type="caution">
    <text evidence="2">The sequence shown here is derived from an EMBL/GenBank/DDBJ whole genome shotgun (WGS) entry which is preliminary data.</text>
</comment>
<accession>A0A9Q3GDN1</accession>
<dbReference type="Proteomes" id="UP000765509">
    <property type="component" value="Unassembled WGS sequence"/>
</dbReference>
<gene>
    <name evidence="2" type="ORF">O181_003523</name>
</gene>
<feature type="compositionally biased region" description="Basic residues" evidence="1">
    <location>
        <begin position="1"/>
        <end position="13"/>
    </location>
</feature>
<organism evidence="2 3">
    <name type="scientific">Austropuccinia psidii MF-1</name>
    <dbReference type="NCBI Taxonomy" id="1389203"/>
    <lineage>
        <taxon>Eukaryota</taxon>
        <taxon>Fungi</taxon>
        <taxon>Dikarya</taxon>
        <taxon>Basidiomycota</taxon>
        <taxon>Pucciniomycotina</taxon>
        <taxon>Pucciniomycetes</taxon>
        <taxon>Pucciniales</taxon>
        <taxon>Sphaerophragmiaceae</taxon>
        <taxon>Austropuccinia</taxon>
    </lineage>
</organism>
<proteinExistence type="predicted"/>
<dbReference type="EMBL" id="AVOT02000636">
    <property type="protein sequence ID" value="MBW0463808.1"/>
    <property type="molecule type" value="Genomic_DNA"/>
</dbReference>
<reference evidence="2" key="1">
    <citation type="submission" date="2021-03" db="EMBL/GenBank/DDBJ databases">
        <title>Draft genome sequence of rust myrtle Austropuccinia psidii MF-1, a brazilian biotype.</title>
        <authorList>
            <person name="Quecine M.C."/>
            <person name="Pachon D.M.R."/>
            <person name="Bonatelli M.L."/>
            <person name="Correr F.H."/>
            <person name="Franceschini L.M."/>
            <person name="Leite T.F."/>
            <person name="Margarido G.R.A."/>
            <person name="Almeida C.A."/>
            <person name="Ferrarezi J.A."/>
            <person name="Labate C.A."/>
        </authorList>
    </citation>
    <scope>NUCLEOTIDE SEQUENCE</scope>
    <source>
        <strain evidence="2">MF-1</strain>
    </source>
</reference>
<evidence type="ECO:0000313" key="2">
    <source>
        <dbReference type="EMBL" id="MBW0463808.1"/>
    </source>
</evidence>
<evidence type="ECO:0000313" key="3">
    <source>
        <dbReference type="Proteomes" id="UP000765509"/>
    </source>
</evidence>
<keyword evidence="3" id="KW-1185">Reference proteome</keyword>
<dbReference type="AlphaFoldDB" id="A0A9Q3GDN1"/>
<protein>
    <submittedName>
        <fullName evidence="2">Uncharacterized protein</fullName>
    </submittedName>
</protein>
<feature type="region of interest" description="Disordered" evidence="1">
    <location>
        <begin position="1"/>
        <end position="34"/>
    </location>
</feature>
<sequence>MDRIGHRGPKWPKKAIQAKNPIIKGVGPRGQKPLEVQMDPQAQNKGIGLGVGEVKDWPKRPIMQDMASEWCGPKAIRHQYGPIGNKNDDMANWP</sequence>
<evidence type="ECO:0000256" key="1">
    <source>
        <dbReference type="SAM" id="MobiDB-lite"/>
    </source>
</evidence>